<gene>
    <name evidence="10" type="ORF">GIS00_09200</name>
</gene>
<proteinExistence type="predicted"/>
<dbReference type="GO" id="GO:0009103">
    <property type="term" value="P:lipopolysaccharide biosynthetic process"/>
    <property type="evidence" value="ECO:0007669"/>
    <property type="project" value="UniProtKB-ARBA"/>
</dbReference>
<organism evidence="10 11">
    <name type="scientific">Nakamurella alba</name>
    <dbReference type="NCBI Taxonomy" id="2665158"/>
    <lineage>
        <taxon>Bacteria</taxon>
        <taxon>Bacillati</taxon>
        <taxon>Actinomycetota</taxon>
        <taxon>Actinomycetes</taxon>
        <taxon>Nakamurellales</taxon>
        <taxon>Nakamurellaceae</taxon>
        <taxon>Nakamurella</taxon>
    </lineage>
</organism>
<keyword evidence="6 9" id="KW-1133">Transmembrane helix</keyword>
<feature type="compositionally biased region" description="Low complexity" evidence="8">
    <location>
        <begin position="824"/>
        <end position="833"/>
    </location>
</feature>
<dbReference type="InterPro" id="IPR018674">
    <property type="entry name" value="DUF2142_membrane"/>
</dbReference>
<protein>
    <submittedName>
        <fullName evidence="10">DUF2142 domain-containing protein</fullName>
    </submittedName>
</protein>
<dbReference type="PANTHER" id="PTHR33908">
    <property type="entry name" value="MANNOSYLTRANSFERASE YKCB-RELATED"/>
    <property type="match status" value="1"/>
</dbReference>
<reference evidence="10 11" key="1">
    <citation type="submission" date="2019-11" db="EMBL/GenBank/DDBJ databases">
        <authorList>
            <person name="Jiang L.-Q."/>
        </authorList>
    </citation>
    <scope>NUCLEOTIDE SEQUENCE [LARGE SCALE GENOMIC DNA]</scope>
    <source>
        <strain evidence="10 11">YIM 132087</strain>
    </source>
</reference>
<dbReference type="PANTHER" id="PTHR33908:SF11">
    <property type="entry name" value="MEMBRANE PROTEIN"/>
    <property type="match status" value="1"/>
</dbReference>
<feature type="compositionally biased region" description="Basic residues" evidence="8">
    <location>
        <begin position="1"/>
        <end position="11"/>
    </location>
</feature>
<feature type="transmembrane region" description="Helical" evidence="9">
    <location>
        <begin position="683"/>
        <end position="702"/>
    </location>
</feature>
<evidence type="ECO:0000256" key="9">
    <source>
        <dbReference type="SAM" id="Phobius"/>
    </source>
</evidence>
<feature type="transmembrane region" description="Helical" evidence="9">
    <location>
        <begin position="445"/>
        <end position="465"/>
    </location>
</feature>
<evidence type="ECO:0000256" key="8">
    <source>
        <dbReference type="SAM" id="MobiDB-lite"/>
    </source>
</evidence>
<comment type="caution">
    <text evidence="10">The sequence shown here is derived from an EMBL/GenBank/DDBJ whole genome shotgun (WGS) entry which is preliminary data.</text>
</comment>
<feature type="compositionally biased region" description="Pro residues" evidence="8">
    <location>
        <begin position="145"/>
        <end position="164"/>
    </location>
</feature>
<feature type="region of interest" description="Disordered" evidence="8">
    <location>
        <begin position="804"/>
        <end position="833"/>
    </location>
</feature>
<evidence type="ECO:0000256" key="5">
    <source>
        <dbReference type="ARBA" id="ARBA00022692"/>
    </source>
</evidence>
<feature type="transmembrane region" description="Helical" evidence="9">
    <location>
        <begin position="645"/>
        <end position="663"/>
    </location>
</feature>
<keyword evidence="5 9" id="KW-0812">Transmembrane</keyword>
<keyword evidence="11" id="KW-1185">Reference proteome</keyword>
<feature type="transmembrane region" description="Helical" evidence="9">
    <location>
        <begin position="413"/>
        <end position="433"/>
    </location>
</feature>
<feature type="transmembrane region" description="Helical" evidence="9">
    <location>
        <begin position="279"/>
        <end position="297"/>
    </location>
</feature>
<evidence type="ECO:0000256" key="7">
    <source>
        <dbReference type="ARBA" id="ARBA00023136"/>
    </source>
</evidence>
<feature type="transmembrane region" description="Helical" evidence="9">
    <location>
        <begin position="538"/>
        <end position="557"/>
    </location>
</feature>
<sequence>MVRQRGGHGRTFRPDGPGCTSSGSSPLVRGLRNGHRTGSRHTGNDVPDCYLHLVPSQPSDDSTDDIATAHSDRTAGQGDPQTAGTTGPGPAELPTAELPVTPVQPGGTADSAGTVENAGTGGTAEDTGTPAPSPDRPADGAGEQPPMPLPTPLPRLTPPAPLPGPDLQKSDRQVSEQPTAQLPVVPAGVDGPGTAAGRTDDRSATQVLPAVSGSSAPGANPDPAATTVLSPALPTTVAASPADTAPTTEMRLGHREFMAGTAAGAPAPVKERKAVTGRLFAWAATFLMAALSLAFLVNTPPFYAADEAYQFDRVMAAEHGDILVTPGEFRISVGGASIQPVLLSGLVNLGRTNMADYTPMIRSERPSYNEAGGNDRKADAPTNYMSQHPPLYYALMGAVTYLIPGADDQPADLVLFILRGFNILLLLPLPFLFHLAARRFVGPGAAANAAAFLPLLVPGLLRGAATLNNDNLAILVGAAAAYCCVRIMLGDRSVKIAVWVSLLCVAASLTKGTVVFAMLIVPIAYIVQLIRLRRWPPAKTLVTLVIGAVLTGAWWITNYIRFGVVQPEGASAEQALAFGPPRPDGVPMDMDRFWTKVFEVMTARFWGSLGVLEPPAPPLWGTITLCAIVVVSAILVTALLAQRRLLLFAFYLQFVLLAASIVYESYSRYRTSLGIAGLQGRYYYPLLFAVVFPVAVAIAWLLRGGARWTPVVTAVLGTAVSIWFLLIMAFWLWIPFEDAVTPGTISAGVRRLIAFGPLPGVLTAGLLVLIAVLLVLGLFLTIRGAIRSAPTRFSTEYRAELDRAAAEKDAQRTDETPDGPGPAGAPAQVPAAL</sequence>
<dbReference type="Pfam" id="PF09913">
    <property type="entry name" value="DUF2142"/>
    <property type="match status" value="1"/>
</dbReference>
<evidence type="ECO:0000256" key="6">
    <source>
        <dbReference type="ARBA" id="ARBA00022989"/>
    </source>
</evidence>
<dbReference type="GO" id="GO:0005886">
    <property type="term" value="C:plasma membrane"/>
    <property type="evidence" value="ECO:0007669"/>
    <property type="project" value="UniProtKB-SubCell"/>
</dbReference>
<feature type="transmembrane region" description="Helical" evidence="9">
    <location>
        <begin position="390"/>
        <end position="406"/>
    </location>
</feature>
<comment type="subcellular location">
    <subcellularLocation>
        <location evidence="1">Cell membrane</location>
        <topology evidence="1">Multi-pass membrane protein</topology>
    </subcellularLocation>
</comment>
<evidence type="ECO:0000256" key="2">
    <source>
        <dbReference type="ARBA" id="ARBA00022475"/>
    </source>
</evidence>
<dbReference type="GO" id="GO:0016763">
    <property type="term" value="F:pentosyltransferase activity"/>
    <property type="evidence" value="ECO:0007669"/>
    <property type="project" value="TreeGrafter"/>
</dbReference>
<feature type="transmembrane region" description="Helical" evidence="9">
    <location>
        <begin position="496"/>
        <end position="526"/>
    </location>
</feature>
<feature type="region of interest" description="Disordered" evidence="8">
    <location>
        <begin position="1"/>
        <end position="202"/>
    </location>
</feature>
<dbReference type="EMBL" id="WLYK01000002">
    <property type="protein sequence ID" value="MTD14120.1"/>
    <property type="molecule type" value="Genomic_DNA"/>
</dbReference>
<dbReference type="Proteomes" id="UP000460221">
    <property type="component" value="Unassembled WGS sequence"/>
</dbReference>
<accession>A0A7K1FJ71</accession>
<keyword evidence="7 9" id="KW-0472">Membrane</keyword>
<keyword evidence="3" id="KW-0328">Glycosyltransferase</keyword>
<name>A0A7K1FJ71_9ACTN</name>
<dbReference type="InterPro" id="IPR050297">
    <property type="entry name" value="LipidA_mod_glycosyltrf_83"/>
</dbReference>
<feature type="transmembrane region" description="Helical" evidence="9">
    <location>
        <begin position="714"/>
        <end position="734"/>
    </location>
</feature>
<feature type="transmembrane region" description="Helical" evidence="9">
    <location>
        <begin position="472"/>
        <end position="490"/>
    </location>
</feature>
<evidence type="ECO:0000256" key="4">
    <source>
        <dbReference type="ARBA" id="ARBA00022679"/>
    </source>
</evidence>
<feature type="transmembrane region" description="Helical" evidence="9">
    <location>
        <begin position="619"/>
        <end position="640"/>
    </location>
</feature>
<evidence type="ECO:0000256" key="3">
    <source>
        <dbReference type="ARBA" id="ARBA00022676"/>
    </source>
</evidence>
<keyword evidence="4" id="KW-0808">Transferase</keyword>
<feature type="compositionally biased region" description="Basic and acidic residues" evidence="8">
    <location>
        <begin position="804"/>
        <end position="815"/>
    </location>
</feature>
<evidence type="ECO:0000313" key="11">
    <source>
        <dbReference type="Proteomes" id="UP000460221"/>
    </source>
</evidence>
<keyword evidence="2" id="KW-1003">Cell membrane</keyword>
<dbReference type="AlphaFoldDB" id="A0A7K1FJ71"/>
<evidence type="ECO:0000256" key="1">
    <source>
        <dbReference type="ARBA" id="ARBA00004651"/>
    </source>
</evidence>
<evidence type="ECO:0000313" key="10">
    <source>
        <dbReference type="EMBL" id="MTD14120.1"/>
    </source>
</evidence>
<feature type="transmembrane region" description="Helical" evidence="9">
    <location>
        <begin position="754"/>
        <end position="782"/>
    </location>
</feature>